<accession>A0AAV8VJB8</accession>
<proteinExistence type="predicted"/>
<protein>
    <recommendedName>
        <fullName evidence="3">CYCLOIDEA-like protein</fullName>
    </recommendedName>
</protein>
<evidence type="ECO:0000313" key="1">
    <source>
        <dbReference type="EMBL" id="KAJ8914239.1"/>
    </source>
</evidence>
<evidence type="ECO:0008006" key="3">
    <source>
        <dbReference type="Google" id="ProtNLM"/>
    </source>
</evidence>
<comment type="caution">
    <text evidence="1">The sequence shown here is derived from an EMBL/GenBank/DDBJ whole genome shotgun (WGS) entry which is preliminary data.</text>
</comment>
<organism evidence="1 2">
    <name type="scientific">Exocentrus adspersus</name>
    <dbReference type="NCBI Taxonomy" id="1586481"/>
    <lineage>
        <taxon>Eukaryota</taxon>
        <taxon>Metazoa</taxon>
        <taxon>Ecdysozoa</taxon>
        <taxon>Arthropoda</taxon>
        <taxon>Hexapoda</taxon>
        <taxon>Insecta</taxon>
        <taxon>Pterygota</taxon>
        <taxon>Neoptera</taxon>
        <taxon>Endopterygota</taxon>
        <taxon>Coleoptera</taxon>
        <taxon>Polyphaga</taxon>
        <taxon>Cucujiformia</taxon>
        <taxon>Chrysomeloidea</taxon>
        <taxon>Cerambycidae</taxon>
        <taxon>Lamiinae</taxon>
        <taxon>Acanthocinini</taxon>
        <taxon>Exocentrus</taxon>
    </lineage>
</organism>
<keyword evidence="2" id="KW-1185">Reference proteome</keyword>
<name>A0AAV8VJB8_9CUCU</name>
<gene>
    <name evidence="1" type="ORF">NQ315_003604</name>
</gene>
<sequence>MLSTLPADETGTSRGHLGGSFKLKNNNCKLLNECSSLTNEKDGSFENCTFYLLSNDINEMNK</sequence>
<dbReference type="Proteomes" id="UP001159042">
    <property type="component" value="Unassembled WGS sequence"/>
</dbReference>
<dbReference type="AlphaFoldDB" id="A0AAV8VJB8"/>
<dbReference type="EMBL" id="JANEYG010000076">
    <property type="protein sequence ID" value="KAJ8914239.1"/>
    <property type="molecule type" value="Genomic_DNA"/>
</dbReference>
<reference evidence="1 2" key="1">
    <citation type="journal article" date="2023" name="Insect Mol. Biol.">
        <title>Genome sequencing provides insights into the evolution of gene families encoding plant cell wall-degrading enzymes in longhorned beetles.</title>
        <authorList>
            <person name="Shin N.R."/>
            <person name="Okamura Y."/>
            <person name="Kirsch R."/>
            <person name="Pauchet Y."/>
        </authorList>
    </citation>
    <scope>NUCLEOTIDE SEQUENCE [LARGE SCALE GENOMIC DNA]</scope>
    <source>
        <strain evidence="1">EAD_L_NR</strain>
    </source>
</reference>
<evidence type="ECO:0000313" key="2">
    <source>
        <dbReference type="Proteomes" id="UP001159042"/>
    </source>
</evidence>